<accession>A0A6P2C397</accession>
<dbReference type="SUPFAM" id="SSF140990">
    <property type="entry name" value="FtsH protease domain-like"/>
    <property type="match status" value="1"/>
</dbReference>
<dbReference type="EMBL" id="RPFW01000002">
    <property type="protein sequence ID" value="TVZ05630.1"/>
    <property type="molecule type" value="Genomic_DNA"/>
</dbReference>
<dbReference type="Proteomes" id="UP000460272">
    <property type="component" value="Unassembled WGS sequence"/>
</dbReference>
<dbReference type="InterPro" id="IPR049500">
    <property type="entry name" value="Peptidase_M50B-like"/>
</dbReference>
<reference evidence="1 2" key="1">
    <citation type="submission" date="2018-11" db="EMBL/GenBank/DDBJ databases">
        <title>Trebonia kvetii gen.nov., sp.nov., a novel acidophilic actinobacterium, and proposal of the new actinobacterial family Treboniaceae fam. nov.</title>
        <authorList>
            <person name="Rapoport D."/>
            <person name="Sagova-Mareckova M."/>
            <person name="Sedlacek I."/>
            <person name="Provaznik J."/>
            <person name="Kralova S."/>
            <person name="Pavlinic D."/>
            <person name="Benes V."/>
            <person name="Kopecky J."/>
        </authorList>
    </citation>
    <scope>NUCLEOTIDE SEQUENCE [LARGE SCALE GENOMIC DNA]</scope>
    <source>
        <strain evidence="1 2">15Tr583</strain>
    </source>
</reference>
<keyword evidence="2" id="KW-1185">Reference proteome</keyword>
<dbReference type="OrthoDB" id="3212394at2"/>
<sequence>MTPGEQRTLGAVRAELDRLIRYDDESVVNDAWIRQRYQGGYAETYAPARKEAVATAWHEAGHAVAALAVGARFSSASIRAGGRSSGRVHAITGDGPRGFVIAAGGQVAEGLHGWTLPSCDAELTAWLASWRDDGGDARRFRAGLAGTAFAGDDASAWLHCVELLTPLRLQVRSLARGLLVWPRHLPYTVAAELAGFGGSAAR</sequence>
<dbReference type="GO" id="GO:0004176">
    <property type="term" value="F:ATP-dependent peptidase activity"/>
    <property type="evidence" value="ECO:0007669"/>
    <property type="project" value="InterPro"/>
</dbReference>
<dbReference type="InterPro" id="IPR037219">
    <property type="entry name" value="Peptidase_M41-like"/>
</dbReference>
<organism evidence="1 2">
    <name type="scientific">Trebonia kvetii</name>
    <dbReference type="NCBI Taxonomy" id="2480626"/>
    <lineage>
        <taxon>Bacteria</taxon>
        <taxon>Bacillati</taxon>
        <taxon>Actinomycetota</taxon>
        <taxon>Actinomycetes</taxon>
        <taxon>Streptosporangiales</taxon>
        <taxon>Treboniaceae</taxon>
        <taxon>Trebonia</taxon>
    </lineage>
</organism>
<evidence type="ECO:0008006" key="3">
    <source>
        <dbReference type="Google" id="ProtNLM"/>
    </source>
</evidence>
<dbReference type="RefSeq" id="WP_145853331.1">
    <property type="nucleotide sequence ID" value="NZ_RPFW01000002.1"/>
</dbReference>
<comment type="caution">
    <text evidence="1">The sequence shown here is derived from an EMBL/GenBank/DDBJ whole genome shotgun (WGS) entry which is preliminary data.</text>
</comment>
<dbReference type="GO" id="GO:0004222">
    <property type="term" value="F:metalloendopeptidase activity"/>
    <property type="evidence" value="ECO:0007669"/>
    <property type="project" value="InterPro"/>
</dbReference>
<name>A0A6P2C397_9ACTN</name>
<gene>
    <name evidence="1" type="ORF">EAS64_14075</name>
</gene>
<protein>
    <recommendedName>
        <fullName evidence="3">Peptidase M41 domain-containing protein</fullName>
    </recommendedName>
</protein>
<dbReference type="GO" id="GO:0005524">
    <property type="term" value="F:ATP binding"/>
    <property type="evidence" value="ECO:0007669"/>
    <property type="project" value="InterPro"/>
</dbReference>
<evidence type="ECO:0000313" key="2">
    <source>
        <dbReference type="Proteomes" id="UP000460272"/>
    </source>
</evidence>
<proteinExistence type="predicted"/>
<dbReference type="AlphaFoldDB" id="A0A6P2C397"/>
<evidence type="ECO:0000313" key="1">
    <source>
        <dbReference type="EMBL" id="TVZ05630.1"/>
    </source>
</evidence>
<dbReference type="GO" id="GO:0006508">
    <property type="term" value="P:proteolysis"/>
    <property type="evidence" value="ECO:0007669"/>
    <property type="project" value="InterPro"/>
</dbReference>
<dbReference type="Pfam" id="PF13398">
    <property type="entry name" value="Peptidase_M50B"/>
    <property type="match status" value="1"/>
</dbReference>